<dbReference type="Proteomes" id="UP001372338">
    <property type="component" value="Unassembled WGS sequence"/>
</dbReference>
<reference evidence="1 2" key="1">
    <citation type="submission" date="2024-01" db="EMBL/GenBank/DDBJ databases">
        <title>The genomes of 5 underutilized Papilionoideae crops provide insights into root nodulation and disease resistanc.</title>
        <authorList>
            <person name="Yuan L."/>
        </authorList>
    </citation>
    <scope>NUCLEOTIDE SEQUENCE [LARGE SCALE GENOMIC DNA]</scope>
    <source>
        <strain evidence="1">ZHUSHIDOU_FW_LH</strain>
        <tissue evidence="1">Leaf</tissue>
    </source>
</reference>
<organism evidence="1 2">
    <name type="scientific">Crotalaria pallida</name>
    <name type="common">Smooth rattlebox</name>
    <name type="synonym">Crotalaria striata</name>
    <dbReference type="NCBI Taxonomy" id="3830"/>
    <lineage>
        <taxon>Eukaryota</taxon>
        <taxon>Viridiplantae</taxon>
        <taxon>Streptophyta</taxon>
        <taxon>Embryophyta</taxon>
        <taxon>Tracheophyta</taxon>
        <taxon>Spermatophyta</taxon>
        <taxon>Magnoliopsida</taxon>
        <taxon>eudicotyledons</taxon>
        <taxon>Gunneridae</taxon>
        <taxon>Pentapetalae</taxon>
        <taxon>rosids</taxon>
        <taxon>fabids</taxon>
        <taxon>Fabales</taxon>
        <taxon>Fabaceae</taxon>
        <taxon>Papilionoideae</taxon>
        <taxon>50 kb inversion clade</taxon>
        <taxon>genistoids sensu lato</taxon>
        <taxon>core genistoids</taxon>
        <taxon>Crotalarieae</taxon>
        <taxon>Crotalaria</taxon>
    </lineage>
</organism>
<name>A0AAN9ED16_CROPI</name>
<dbReference type="AlphaFoldDB" id="A0AAN9ED16"/>
<accession>A0AAN9ED16</accession>
<dbReference type="EMBL" id="JAYWIO010000006">
    <property type="protein sequence ID" value="KAK7255242.1"/>
    <property type="molecule type" value="Genomic_DNA"/>
</dbReference>
<keyword evidence="2" id="KW-1185">Reference proteome</keyword>
<comment type="caution">
    <text evidence="1">The sequence shown here is derived from an EMBL/GenBank/DDBJ whole genome shotgun (WGS) entry which is preliminary data.</text>
</comment>
<evidence type="ECO:0000313" key="2">
    <source>
        <dbReference type="Proteomes" id="UP001372338"/>
    </source>
</evidence>
<gene>
    <name evidence="1" type="ORF">RIF29_28648</name>
</gene>
<protein>
    <submittedName>
        <fullName evidence="1">Uncharacterized protein</fullName>
    </submittedName>
</protein>
<evidence type="ECO:0000313" key="1">
    <source>
        <dbReference type="EMBL" id="KAK7255242.1"/>
    </source>
</evidence>
<sequence length="159" mass="18272">MFSFGVPKYDYFLPGITEIADRYQRGRCETVLISEGWLTISGSEDGNSLHPEIKAAESSDGCSSKNICQDGLEDNESMALSENEFANENSDNGFKRKQMYNQLIKERRLQEGDAHATLRYLRQKGLCDGRLYWKHEVDDEGKLSRWRHVNEECYCKSVS</sequence>
<proteinExistence type="predicted"/>